<dbReference type="EMBL" id="GGEC01059832">
    <property type="protein sequence ID" value="MBX40316.1"/>
    <property type="molecule type" value="Transcribed_RNA"/>
</dbReference>
<evidence type="ECO:0000313" key="1">
    <source>
        <dbReference type="EMBL" id="MBX40316.1"/>
    </source>
</evidence>
<proteinExistence type="predicted"/>
<sequence>MRDPKVYRRSSKASR</sequence>
<reference evidence="1" key="1">
    <citation type="submission" date="2018-02" db="EMBL/GenBank/DDBJ databases">
        <title>Rhizophora mucronata_Transcriptome.</title>
        <authorList>
            <person name="Meera S.P."/>
            <person name="Sreeshan A."/>
            <person name="Augustine A."/>
        </authorList>
    </citation>
    <scope>NUCLEOTIDE SEQUENCE</scope>
    <source>
        <tissue evidence="1">Leaf</tissue>
    </source>
</reference>
<accession>A0A2P2NCV3</accession>
<organism evidence="1">
    <name type="scientific">Rhizophora mucronata</name>
    <name type="common">Asiatic mangrove</name>
    <dbReference type="NCBI Taxonomy" id="61149"/>
    <lineage>
        <taxon>Eukaryota</taxon>
        <taxon>Viridiplantae</taxon>
        <taxon>Streptophyta</taxon>
        <taxon>Embryophyta</taxon>
        <taxon>Tracheophyta</taxon>
        <taxon>Spermatophyta</taxon>
        <taxon>Magnoliopsida</taxon>
        <taxon>eudicotyledons</taxon>
        <taxon>Gunneridae</taxon>
        <taxon>Pentapetalae</taxon>
        <taxon>rosids</taxon>
        <taxon>fabids</taxon>
        <taxon>Malpighiales</taxon>
        <taxon>Rhizophoraceae</taxon>
        <taxon>Rhizophora</taxon>
    </lineage>
</organism>
<name>A0A2P2NCV3_RHIMU</name>
<protein>
    <submittedName>
        <fullName evidence="1">Uncharacterized protein</fullName>
    </submittedName>
</protein>